<protein>
    <submittedName>
        <fullName evidence="5">Ribosomal-protein-S5p-alanine acetyltransferase</fullName>
    </submittedName>
</protein>
<dbReference type="PANTHER" id="PTHR43792">
    <property type="entry name" value="GNAT FAMILY, PUTATIVE (AFU_ORTHOLOGUE AFUA_3G00765)-RELATED-RELATED"/>
    <property type="match status" value="1"/>
</dbReference>
<dbReference type="GO" id="GO:0005737">
    <property type="term" value="C:cytoplasm"/>
    <property type="evidence" value="ECO:0007669"/>
    <property type="project" value="TreeGrafter"/>
</dbReference>
<dbReference type="InterPro" id="IPR000182">
    <property type="entry name" value="GNAT_dom"/>
</dbReference>
<evidence type="ECO:0000313" key="5">
    <source>
        <dbReference type="EMBL" id="CAA9224041.1"/>
    </source>
</evidence>
<reference evidence="5" key="1">
    <citation type="submission" date="2020-02" db="EMBL/GenBank/DDBJ databases">
        <authorList>
            <person name="Meier V. D."/>
        </authorList>
    </citation>
    <scope>NUCLEOTIDE SEQUENCE</scope>
    <source>
        <strain evidence="5">AVDCRST_MAG50</strain>
    </source>
</reference>
<evidence type="ECO:0000256" key="1">
    <source>
        <dbReference type="ARBA" id="ARBA00022679"/>
    </source>
</evidence>
<gene>
    <name evidence="5" type="ORF">AVDCRST_MAG50-736</name>
</gene>
<dbReference type="SUPFAM" id="SSF55729">
    <property type="entry name" value="Acyl-CoA N-acyltransferases (Nat)"/>
    <property type="match status" value="1"/>
</dbReference>
<dbReference type="GO" id="GO:0008999">
    <property type="term" value="F:protein-N-terminal-alanine acetyltransferase activity"/>
    <property type="evidence" value="ECO:0007669"/>
    <property type="project" value="TreeGrafter"/>
</dbReference>
<dbReference type="AlphaFoldDB" id="A0A6J4HIB1"/>
<keyword evidence="2" id="KW-0012">Acyltransferase</keyword>
<feature type="domain" description="N-acetyltransferase" evidence="4">
    <location>
        <begin position="14"/>
        <end position="186"/>
    </location>
</feature>
<dbReference type="PANTHER" id="PTHR43792:SF8">
    <property type="entry name" value="[RIBOSOMAL PROTEIN US5]-ALANINE N-ACETYLTRANSFERASE"/>
    <property type="match status" value="1"/>
</dbReference>
<dbReference type="InterPro" id="IPR051531">
    <property type="entry name" value="N-acetyltransferase"/>
</dbReference>
<dbReference type="EMBL" id="CADCTF010000036">
    <property type="protein sequence ID" value="CAA9224041.1"/>
    <property type="molecule type" value="Genomic_DNA"/>
</dbReference>
<comment type="similarity">
    <text evidence="3">Belongs to the acetyltransferase family. RimJ subfamily.</text>
</comment>
<evidence type="ECO:0000259" key="4">
    <source>
        <dbReference type="PROSITE" id="PS51186"/>
    </source>
</evidence>
<dbReference type="Gene3D" id="3.40.630.30">
    <property type="match status" value="1"/>
</dbReference>
<keyword evidence="1 5" id="KW-0808">Transferase</keyword>
<evidence type="ECO:0000256" key="3">
    <source>
        <dbReference type="ARBA" id="ARBA00038502"/>
    </source>
</evidence>
<dbReference type="InterPro" id="IPR016181">
    <property type="entry name" value="Acyl_CoA_acyltransferase"/>
</dbReference>
<evidence type="ECO:0000256" key="2">
    <source>
        <dbReference type="ARBA" id="ARBA00023315"/>
    </source>
</evidence>
<dbReference type="Pfam" id="PF13302">
    <property type="entry name" value="Acetyltransf_3"/>
    <property type="match status" value="1"/>
</dbReference>
<dbReference type="PROSITE" id="PS51186">
    <property type="entry name" value="GNAT"/>
    <property type="match status" value="1"/>
</dbReference>
<organism evidence="5">
    <name type="scientific">uncultured Acidimicrobiales bacterium</name>
    <dbReference type="NCBI Taxonomy" id="310071"/>
    <lineage>
        <taxon>Bacteria</taxon>
        <taxon>Bacillati</taxon>
        <taxon>Actinomycetota</taxon>
        <taxon>Acidimicrobiia</taxon>
        <taxon>Acidimicrobiales</taxon>
        <taxon>environmental samples</taxon>
    </lineage>
</organism>
<name>A0A6J4HIB1_9ACTN</name>
<accession>A0A6J4HIB1</accession>
<sequence length="206" mass="23748">MLRATPLELKGKRVTLRPLTGADWDQWREVRYRSRDWLVKWESRPAPGHPDPADDRRAFLARCGARDRERELGAGFGFGIFTDGQLAGEINLNSIQRGSFQNAYVGYWIDHHHAGRGLMPESLVTLMRFAFEDLGLHRVQVSIIPRNGPSRRVVEKVGLRHEGVAERYLEINGVWEDHMRFALTAEEWQARRDDLLRAWVRPEPGG</sequence>
<proteinExistence type="inferred from homology"/>